<dbReference type="CDD" id="cd00082">
    <property type="entry name" value="HisKA"/>
    <property type="match status" value="1"/>
</dbReference>
<dbReference type="RefSeq" id="WP_136083135.1">
    <property type="nucleotide sequence ID" value="NZ_CAAHFG010000005.1"/>
</dbReference>
<feature type="transmembrane region" description="Helical" evidence="16">
    <location>
        <begin position="12"/>
        <end position="32"/>
    </location>
</feature>
<evidence type="ECO:0000313" key="21">
    <source>
        <dbReference type="Proteomes" id="UP000366872"/>
    </source>
</evidence>
<keyword evidence="15" id="KW-0175">Coiled coil</keyword>
<dbReference type="PROSITE" id="PS50110">
    <property type="entry name" value="RESPONSE_REGULATORY"/>
    <property type="match status" value="1"/>
</dbReference>
<proteinExistence type="predicted"/>
<accession>A0A6C2UDM5</accession>
<evidence type="ECO:0000256" key="3">
    <source>
        <dbReference type="ARBA" id="ARBA00012438"/>
    </source>
</evidence>
<keyword evidence="13 16" id="KW-0472">Membrane</keyword>
<evidence type="ECO:0000259" key="19">
    <source>
        <dbReference type="PROSITE" id="PS50885"/>
    </source>
</evidence>
<dbReference type="SUPFAM" id="SSF52172">
    <property type="entry name" value="CheY-like"/>
    <property type="match status" value="1"/>
</dbReference>
<dbReference type="SMART" id="SM00387">
    <property type="entry name" value="HATPase_c"/>
    <property type="match status" value="1"/>
</dbReference>
<keyword evidence="4" id="KW-1003">Cell membrane</keyword>
<dbReference type="Proteomes" id="UP000366872">
    <property type="component" value="Unassembled WGS sequence"/>
</dbReference>
<dbReference type="PANTHER" id="PTHR45339:SF1">
    <property type="entry name" value="HYBRID SIGNAL TRANSDUCTION HISTIDINE KINASE J"/>
    <property type="match status" value="1"/>
</dbReference>
<evidence type="ECO:0000256" key="10">
    <source>
        <dbReference type="ARBA" id="ARBA00022840"/>
    </source>
</evidence>
<gene>
    <name evidence="20" type="primary">luxQ_2</name>
    <name evidence="20" type="ORF">PDESU_06248</name>
</gene>
<dbReference type="AlphaFoldDB" id="A0A6C2UDM5"/>
<dbReference type="EMBL" id="CAAHFG010000005">
    <property type="protein sequence ID" value="VGO17647.1"/>
    <property type="molecule type" value="Genomic_DNA"/>
</dbReference>
<evidence type="ECO:0000256" key="5">
    <source>
        <dbReference type="ARBA" id="ARBA00022553"/>
    </source>
</evidence>
<keyword evidence="5 14" id="KW-0597">Phosphoprotein</keyword>
<feature type="domain" description="Histidine kinase" evidence="17">
    <location>
        <begin position="274"/>
        <end position="494"/>
    </location>
</feature>
<dbReference type="PROSITE" id="PS50109">
    <property type="entry name" value="HIS_KIN"/>
    <property type="match status" value="1"/>
</dbReference>
<organism evidence="20 21">
    <name type="scientific">Pontiella desulfatans</name>
    <dbReference type="NCBI Taxonomy" id="2750659"/>
    <lineage>
        <taxon>Bacteria</taxon>
        <taxon>Pseudomonadati</taxon>
        <taxon>Kiritimatiellota</taxon>
        <taxon>Kiritimatiellia</taxon>
        <taxon>Kiritimatiellales</taxon>
        <taxon>Pontiellaceae</taxon>
        <taxon>Pontiella</taxon>
    </lineage>
</organism>
<evidence type="ECO:0000256" key="16">
    <source>
        <dbReference type="SAM" id="Phobius"/>
    </source>
</evidence>
<dbReference type="FunFam" id="1.10.287.130:FF:000003">
    <property type="entry name" value="Histidine kinase"/>
    <property type="match status" value="1"/>
</dbReference>
<keyword evidence="12" id="KW-0902">Two-component regulatory system</keyword>
<evidence type="ECO:0000256" key="4">
    <source>
        <dbReference type="ARBA" id="ARBA00022475"/>
    </source>
</evidence>
<evidence type="ECO:0000256" key="12">
    <source>
        <dbReference type="ARBA" id="ARBA00023012"/>
    </source>
</evidence>
<dbReference type="SMART" id="SM00388">
    <property type="entry name" value="HisKA"/>
    <property type="match status" value="1"/>
</dbReference>
<dbReference type="CDD" id="cd06225">
    <property type="entry name" value="HAMP"/>
    <property type="match status" value="1"/>
</dbReference>
<reference evidence="20 21" key="1">
    <citation type="submission" date="2019-04" db="EMBL/GenBank/DDBJ databases">
        <authorList>
            <person name="Van Vliet M D."/>
        </authorList>
    </citation>
    <scope>NUCLEOTIDE SEQUENCE [LARGE SCALE GENOMIC DNA]</scope>
    <source>
        <strain evidence="20 21">F1</strain>
    </source>
</reference>
<dbReference type="GO" id="GO:0000155">
    <property type="term" value="F:phosphorelay sensor kinase activity"/>
    <property type="evidence" value="ECO:0007669"/>
    <property type="project" value="InterPro"/>
</dbReference>
<dbReference type="InterPro" id="IPR011006">
    <property type="entry name" value="CheY-like_superfamily"/>
</dbReference>
<dbReference type="Pfam" id="PF00072">
    <property type="entry name" value="Response_reg"/>
    <property type="match status" value="1"/>
</dbReference>
<dbReference type="Gene3D" id="1.10.287.130">
    <property type="match status" value="1"/>
</dbReference>
<dbReference type="SMART" id="SM00448">
    <property type="entry name" value="REC"/>
    <property type="match status" value="1"/>
</dbReference>
<feature type="domain" description="Response regulatory" evidence="18">
    <location>
        <begin position="516"/>
        <end position="640"/>
    </location>
</feature>
<dbReference type="InterPro" id="IPR036097">
    <property type="entry name" value="HisK_dim/P_sf"/>
</dbReference>
<feature type="modified residue" description="4-aspartylphosphate" evidence="14">
    <location>
        <position position="572"/>
    </location>
</feature>
<dbReference type="PRINTS" id="PR00344">
    <property type="entry name" value="BCTRLSENSOR"/>
</dbReference>
<dbReference type="InterPro" id="IPR004358">
    <property type="entry name" value="Sig_transdc_His_kin-like_C"/>
</dbReference>
<dbReference type="InterPro" id="IPR003594">
    <property type="entry name" value="HATPase_dom"/>
</dbReference>
<evidence type="ECO:0000259" key="17">
    <source>
        <dbReference type="PROSITE" id="PS50109"/>
    </source>
</evidence>
<dbReference type="Pfam" id="PF00512">
    <property type="entry name" value="HisKA"/>
    <property type="match status" value="1"/>
</dbReference>
<evidence type="ECO:0000256" key="8">
    <source>
        <dbReference type="ARBA" id="ARBA00022741"/>
    </source>
</evidence>
<evidence type="ECO:0000256" key="14">
    <source>
        <dbReference type="PROSITE-ProRule" id="PRU00169"/>
    </source>
</evidence>
<dbReference type="SMART" id="SM00304">
    <property type="entry name" value="HAMP"/>
    <property type="match status" value="1"/>
</dbReference>
<evidence type="ECO:0000256" key="7">
    <source>
        <dbReference type="ARBA" id="ARBA00022692"/>
    </source>
</evidence>
<name>A0A6C2UDM5_PONDE</name>
<dbReference type="SUPFAM" id="SSF55874">
    <property type="entry name" value="ATPase domain of HSP90 chaperone/DNA topoisomerase II/histidine kinase"/>
    <property type="match status" value="1"/>
</dbReference>
<evidence type="ECO:0000256" key="13">
    <source>
        <dbReference type="ARBA" id="ARBA00023136"/>
    </source>
</evidence>
<feature type="coiled-coil region" evidence="15">
    <location>
        <begin position="233"/>
        <end position="274"/>
    </location>
</feature>
<dbReference type="Pfam" id="PF02518">
    <property type="entry name" value="HATPase_c"/>
    <property type="match status" value="1"/>
</dbReference>
<dbReference type="Gene3D" id="3.30.565.10">
    <property type="entry name" value="Histidine kinase-like ATPase, C-terminal domain"/>
    <property type="match status" value="1"/>
</dbReference>
<dbReference type="CDD" id="cd16922">
    <property type="entry name" value="HATPase_EvgS-ArcB-TorS-like"/>
    <property type="match status" value="1"/>
</dbReference>
<dbReference type="EC" id="2.7.13.3" evidence="3"/>
<feature type="transmembrane region" description="Helical" evidence="16">
    <location>
        <begin position="169"/>
        <end position="190"/>
    </location>
</feature>
<evidence type="ECO:0000313" key="20">
    <source>
        <dbReference type="EMBL" id="VGO17647.1"/>
    </source>
</evidence>
<keyword evidence="7 16" id="KW-0812">Transmembrane</keyword>
<comment type="subcellular location">
    <subcellularLocation>
        <location evidence="2">Cell membrane</location>
        <topology evidence="2">Multi-pass membrane protein</topology>
    </subcellularLocation>
</comment>
<dbReference type="PANTHER" id="PTHR45339">
    <property type="entry name" value="HYBRID SIGNAL TRANSDUCTION HISTIDINE KINASE J"/>
    <property type="match status" value="1"/>
</dbReference>
<dbReference type="InterPro" id="IPR001789">
    <property type="entry name" value="Sig_transdc_resp-reg_receiver"/>
</dbReference>
<dbReference type="Gene3D" id="3.40.50.2300">
    <property type="match status" value="1"/>
</dbReference>
<evidence type="ECO:0000256" key="2">
    <source>
        <dbReference type="ARBA" id="ARBA00004651"/>
    </source>
</evidence>
<keyword evidence="8" id="KW-0547">Nucleotide-binding</keyword>
<dbReference type="InterPro" id="IPR005467">
    <property type="entry name" value="His_kinase_dom"/>
</dbReference>
<dbReference type="InterPro" id="IPR003661">
    <property type="entry name" value="HisK_dim/P_dom"/>
</dbReference>
<dbReference type="SUPFAM" id="SSF158472">
    <property type="entry name" value="HAMP domain-like"/>
    <property type="match status" value="1"/>
</dbReference>
<keyword evidence="21" id="KW-1185">Reference proteome</keyword>
<evidence type="ECO:0000256" key="15">
    <source>
        <dbReference type="SAM" id="Coils"/>
    </source>
</evidence>
<comment type="catalytic activity">
    <reaction evidence="1">
        <text>ATP + protein L-histidine = ADP + protein N-phospho-L-histidine.</text>
        <dbReference type="EC" id="2.7.13.3"/>
    </reaction>
</comment>
<sequence length="640" mass="70998">MKKIFLSLAFKLGLAIFMIASVLLSGLELFYASRFNQEIDERLDYVAQIPGRLMSQSAISYSTARDADALSRLVGETVVLALVGQPDGTIYYSTDPELEGTPITDVAEFRGFPNCTQELAAAATMRIRENSKTYLLATLSLVSDGQWLGNLCLKLETGNAAQRKQRNALGFLGGFLASIVLITLFSALLVRQMTVPRLNNILACIQSVQEGDLSPRVKRTVSLDELGELGRGVNHMVDQLENQRTEQERLKAELETSKEEAEKASRTKSEFLANMSHEIRTPMNGVLGMAQLIRDTELSPEQHEYVETISASADNLLKIINNILDLSRIEMGKFDLNIDTVDVGKVMNELQTFFTPSVKEKGLELKVNCPSNLPHVRTDEGSLRQILINLMANAIKFTQKGHVVAGVECLERTGNECTLRFWVADTGIGISEEAQQFIFHEFTQADGSHTREFGGTGLGLAISKKMVEQLGGKLCVSSEPGKGAVFSFNITLNMDNPPGDENAVEEQPQEDQLGLDVLVVEDNKLNQRVIAKFLEKMGCRVDIAENGRDALVRLKLTQPLEQRPRYDLILMDIQMPVLDGLKATAMIRAQEGDERRTPIIAITAHAMKGDREKFLEQGMDGYLSKPVRREDIRGLLKQYA</sequence>
<dbReference type="GO" id="GO:0005886">
    <property type="term" value="C:plasma membrane"/>
    <property type="evidence" value="ECO:0007669"/>
    <property type="project" value="UniProtKB-SubCell"/>
</dbReference>
<evidence type="ECO:0000256" key="1">
    <source>
        <dbReference type="ARBA" id="ARBA00000085"/>
    </source>
</evidence>
<dbReference type="FunFam" id="3.30.565.10:FF:000010">
    <property type="entry name" value="Sensor histidine kinase RcsC"/>
    <property type="match status" value="1"/>
</dbReference>
<dbReference type="PROSITE" id="PS50885">
    <property type="entry name" value="HAMP"/>
    <property type="match status" value="1"/>
</dbReference>
<keyword evidence="10" id="KW-0067">ATP-binding</keyword>
<keyword evidence="6" id="KW-0808">Transferase</keyword>
<dbReference type="InterPro" id="IPR003660">
    <property type="entry name" value="HAMP_dom"/>
</dbReference>
<feature type="domain" description="HAMP" evidence="19">
    <location>
        <begin position="197"/>
        <end position="245"/>
    </location>
</feature>
<keyword evidence="9 20" id="KW-0418">Kinase</keyword>
<evidence type="ECO:0000256" key="11">
    <source>
        <dbReference type="ARBA" id="ARBA00022989"/>
    </source>
</evidence>
<dbReference type="CDD" id="cd17546">
    <property type="entry name" value="REC_hyHK_CKI1_RcsC-like"/>
    <property type="match status" value="1"/>
</dbReference>
<dbReference type="SUPFAM" id="SSF47384">
    <property type="entry name" value="Homodimeric domain of signal transducing histidine kinase"/>
    <property type="match status" value="1"/>
</dbReference>
<evidence type="ECO:0000256" key="9">
    <source>
        <dbReference type="ARBA" id="ARBA00022777"/>
    </source>
</evidence>
<evidence type="ECO:0000259" key="18">
    <source>
        <dbReference type="PROSITE" id="PS50110"/>
    </source>
</evidence>
<evidence type="ECO:0000256" key="6">
    <source>
        <dbReference type="ARBA" id="ARBA00022679"/>
    </source>
</evidence>
<dbReference type="Gene3D" id="6.10.340.10">
    <property type="match status" value="1"/>
</dbReference>
<dbReference type="GO" id="GO:0005524">
    <property type="term" value="F:ATP binding"/>
    <property type="evidence" value="ECO:0007669"/>
    <property type="project" value="UniProtKB-KW"/>
</dbReference>
<dbReference type="Pfam" id="PF00672">
    <property type="entry name" value="HAMP"/>
    <property type="match status" value="1"/>
</dbReference>
<keyword evidence="11 16" id="KW-1133">Transmembrane helix</keyword>
<protein>
    <recommendedName>
        <fullName evidence="3">histidine kinase</fullName>
        <ecNumber evidence="3">2.7.13.3</ecNumber>
    </recommendedName>
</protein>
<dbReference type="InterPro" id="IPR036890">
    <property type="entry name" value="HATPase_C_sf"/>
</dbReference>